<name>A0A1D8S487_9EURY</name>
<dbReference type="Pfam" id="PF24008">
    <property type="entry name" value="DUF7322"/>
    <property type="match status" value="1"/>
</dbReference>
<evidence type="ECO:0000313" key="6">
    <source>
        <dbReference type="Proteomes" id="UP000185608"/>
    </source>
</evidence>
<reference evidence="4 6" key="1">
    <citation type="submission" date="2016-06" db="EMBL/GenBank/DDBJ databases">
        <title>Discovery of anaerobic lithoheterotrophic haloarchaeon capable of sulfur respiration by hydrogen and formate.</title>
        <authorList>
            <person name="Sorokin D.Y."/>
            <person name="Kublanov I.V."/>
            <person name="Roman P."/>
            <person name="Sinninghe Damste J.S."/>
            <person name="Golyshin P.N."/>
            <person name="Rojo D."/>
            <person name="Ciordia S."/>
            <person name="Mena Md.C."/>
            <person name="Ferrer M."/>
            <person name="Smedile F."/>
            <person name="Messina E."/>
            <person name="La Cono V."/>
            <person name="Yakimov M.M."/>
        </authorList>
    </citation>
    <scope>NUCLEOTIDE SEQUENCE [LARGE SCALE GENOMIC DNA]</scope>
    <source>
        <strain evidence="4 6">HTSR1</strain>
    </source>
</reference>
<evidence type="ECO:0000256" key="2">
    <source>
        <dbReference type="SAM" id="Phobius"/>
    </source>
</evidence>
<feature type="transmembrane region" description="Helical" evidence="2">
    <location>
        <begin position="63"/>
        <end position="82"/>
    </location>
</feature>
<reference evidence="7" key="2">
    <citation type="submission" date="2016-08" db="EMBL/GenBank/DDBJ databases">
        <title>Discovery of first anaerobic lithoheterotrophic haloarchae widely represented in hypersaline habitats.</title>
        <authorList>
            <person name="Sorokin D.Y."/>
            <person name="Kublanov I.V."/>
            <person name="Roman P."/>
            <person name="Sinninghe Damste J.S."/>
            <person name="Golyshin P.N."/>
            <person name="Rojo D."/>
            <person name="Ciordia S."/>
            <person name="Mena Md.C."/>
            <person name="Ferrer M."/>
            <person name="Smedile F."/>
            <person name="Messina E."/>
            <person name="La Cono V."/>
            <person name="Yakimov M.M."/>
        </authorList>
    </citation>
    <scope>NUCLEOTIDE SEQUENCE [LARGE SCALE GENOMIC DNA]</scope>
    <source>
        <strain evidence="7">HSR6</strain>
    </source>
</reference>
<feature type="transmembrane region" description="Helical" evidence="2">
    <location>
        <begin position="34"/>
        <end position="57"/>
    </location>
</feature>
<feature type="region of interest" description="Disordered" evidence="1">
    <location>
        <begin position="1"/>
        <end position="22"/>
    </location>
</feature>
<reference evidence="5" key="3">
    <citation type="journal article" date="2017" name="ISME J.">
        <title>Discovery of anaerobic lithoheterotrophic haloarchaea, ubiquitous in hypersaline habitats.</title>
        <authorList>
            <person name="Sorokin D.Y."/>
            <person name="Messina E."/>
            <person name="Smedile F."/>
            <person name="Roman P."/>
            <person name="Damste J.S.S."/>
            <person name="Ciordia S."/>
            <person name="Mena M.C."/>
            <person name="Ferrer M."/>
            <person name="Golyshin P.N."/>
            <person name="Kublanov I.V."/>
            <person name="Samarov N.I."/>
            <person name="Toshchakov S.V."/>
            <person name="La Cono V."/>
            <person name="Yakimov M.M."/>
        </authorList>
    </citation>
    <scope>NUCLEOTIDE SEQUENCE</scope>
    <source>
        <strain evidence="5">HSR6</strain>
    </source>
</reference>
<protein>
    <recommendedName>
        <fullName evidence="3">DUF7322 domain-containing protein</fullName>
    </recommendedName>
</protein>
<evidence type="ECO:0000313" key="5">
    <source>
        <dbReference type="EMBL" id="APE95467.1"/>
    </source>
</evidence>
<organism evidence="4 6">
    <name type="scientific">Halodesulfurarchaeum formicicum</name>
    <dbReference type="NCBI Taxonomy" id="1873524"/>
    <lineage>
        <taxon>Archaea</taxon>
        <taxon>Methanobacteriati</taxon>
        <taxon>Methanobacteriota</taxon>
        <taxon>Stenosarchaea group</taxon>
        <taxon>Halobacteria</taxon>
        <taxon>Halobacteriales</taxon>
        <taxon>Halobacteriaceae</taxon>
        <taxon>Halodesulfurarchaeum</taxon>
    </lineage>
</organism>
<dbReference type="EMBL" id="CP016070">
    <property type="protein sequence ID" value="AOW80168.1"/>
    <property type="molecule type" value="Genomic_DNA"/>
</dbReference>
<proteinExistence type="predicted"/>
<dbReference type="InterPro" id="IPR055746">
    <property type="entry name" value="DUF7322"/>
</dbReference>
<dbReference type="STRING" id="1873524.HSR6_1015"/>
<dbReference type="Proteomes" id="UP000186165">
    <property type="component" value="Chromosome"/>
</dbReference>
<keyword evidence="2" id="KW-0812">Transmembrane</keyword>
<evidence type="ECO:0000313" key="7">
    <source>
        <dbReference type="Proteomes" id="UP000186165"/>
    </source>
</evidence>
<dbReference type="AlphaFoldDB" id="A0A1D8S487"/>
<gene>
    <name evidence="5" type="ORF">HSR6_1015</name>
    <name evidence="4" type="ORF">HTSR_0984</name>
</gene>
<dbReference type="KEGG" id="halh:HTSR_0984"/>
<evidence type="ECO:0000259" key="3">
    <source>
        <dbReference type="Pfam" id="PF24008"/>
    </source>
</evidence>
<sequence>MSGAFLPNVTAPEVEPDSEQLVEADVPPRLRREFLLQAGLLNVGVLAASGGAITLAFTARHRLGVVLLSAGLLAIGFTWWRYRREITD</sequence>
<keyword evidence="2" id="KW-0472">Membrane</keyword>
<accession>A0A1D8S487</accession>
<dbReference type="EMBL" id="CP016804">
    <property type="protein sequence ID" value="APE95467.1"/>
    <property type="molecule type" value="Genomic_DNA"/>
</dbReference>
<evidence type="ECO:0000256" key="1">
    <source>
        <dbReference type="SAM" id="MobiDB-lite"/>
    </source>
</evidence>
<dbReference type="KEGG" id="hhsr:HSR6_1015"/>
<accession>A0A1J1ACH2</accession>
<keyword evidence="7" id="KW-1185">Reference proteome</keyword>
<evidence type="ECO:0000313" key="4">
    <source>
        <dbReference type="EMBL" id="AOW80168.1"/>
    </source>
</evidence>
<feature type="domain" description="DUF7322" evidence="3">
    <location>
        <begin position="24"/>
        <end position="84"/>
    </location>
</feature>
<keyword evidence="2" id="KW-1133">Transmembrane helix</keyword>
<dbReference type="Proteomes" id="UP000185608">
    <property type="component" value="Chromosome"/>
</dbReference>